<proteinExistence type="predicted"/>
<reference evidence="3" key="1">
    <citation type="submission" date="2014-04" db="EMBL/GenBank/DDBJ databases">
        <title>Evolutionary Origins and Diversification of the Mycorrhizal Mutualists.</title>
        <authorList>
            <consortium name="DOE Joint Genome Institute"/>
            <consortium name="Mycorrhizal Genomics Consortium"/>
            <person name="Kohler A."/>
            <person name="Kuo A."/>
            <person name="Nagy L.G."/>
            <person name="Floudas D."/>
            <person name="Copeland A."/>
            <person name="Barry K.W."/>
            <person name="Cichocki N."/>
            <person name="Veneault-Fourrey C."/>
            <person name="LaButti K."/>
            <person name="Lindquist E.A."/>
            <person name="Lipzen A."/>
            <person name="Lundell T."/>
            <person name="Morin E."/>
            <person name="Murat C."/>
            <person name="Riley R."/>
            <person name="Ohm R."/>
            <person name="Sun H."/>
            <person name="Tunlid A."/>
            <person name="Henrissat B."/>
            <person name="Grigoriev I.V."/>
            <person name="Hibbett D.S."/>
            <person name="Martin F."/>
        </authorList>
    </citation>
    <scope>NUCLEOTIDE SEQUENCE [LARGE SCALE GENOMIC DNA]</scope>
    <source>
        <strain evidence="3">FD-334 SS-4</strain>
    </source>
</reference>
<organism evidence="2 3">
    <name type="scientific">Hypholoma sublateritium (strain FD-334 SS-4)</name>
    <dbReference type="NCBI Taxonomy" id="945553"/>
    <lineage>
        <taxon>Eukaryota</taxon>
        <taxon>Fungi</taxon>
        <taxon>Dikarya</taxon>
        <taxon>Basidiomycota</taxon>
        <taxon>Agaricomycotina</taxon>
        <taxon>Agaricomycetes</taxon>
        <taxon>Agaricomycetidae</taxon>
        <taxon>Agaricales</taxon>
        <taxon>Agaricineae</taxon>
        <taxon>Strophariaceae</taxon>
        <taxon>Hypholoma</taxon>
    </lineage>
</organism>
<protein>
    <submittedName>
        <fullName evidence="2">Uncharacterized protein</fullName>
    </submittedName>
</protein>
<feature type="region of interest" description="Disordered" evidence="1">
    <location>
        <begin position="337"/>
        <end position="358"/>
    </location>
</feature>
<evidence type="ECO:0000256" key="1">
    <source>
        <dbReference type="SAM" id="MobiDB-lite"/>
    </source>
</evidence>
<feature type="region of interest" description="Disordered" evidence="1">
    <location>
        <begin position="181"/>
        <end position="208"/>
    </location>
</feature>
<name>A0A0D2L7M3_HYPSF</name>
<evidence type="ECO:0000313" key="3">
    <source>
        <dbReference type="Proteomes" id="UP000054270"/>
    </source>
</evidence>
<dbReference type="Proteomes" id="UP000054270">
    <property type="component" value="Unassembled WGS sequence"/>
</dbReference>
<accession>A0A0D2L7M3</accession>
<gene>
    <name evidence="2" type="ORF">HYPSUDRAFT_77114</name>
</gene>
<evidence type="ECO:0000313" key="2">
    <source>
        <dbReference type="EMBL" id="KJA23137.1"/>
    </source>
</evidence>
<dbReference type="EMBL" id="KN817545">
    <property type="protein sequence ID" value="KJA23137.1"/>
    <property type="molecule type" value="Genomic_DNA"/>
</dbReference>
<dbReference type="AlphaFoldDB" id="A0A0D2L7M3"/>
<feature type="non-terminal residue" evidence="2">
    <location>
        <position position="1"/>
    </location>
</feature>
<keyword evidence="3" id="KW-1185">Reference proteome</keyword>
<sequence length="370" mass="39298">MSFPTPSNYSQASEWDPQWWEWVNLRPYDDAGGTISGDIGNQDVPVSIPPGQANSQAFTAPNPFSWPPSTQLYNDPQVEELGLSAFQGGYPDVSMASVWPPQASSSVSDPATQAAYNDSQLGDGAPQYVHPQTLGGFPFYNQQAGFPVYATLPDIEAGLGAGYHSTFPSYGGEWETSFGEAESRAMPPGGPARDASLGAGHHPHVGPGAPTDDVQAAIDVVWAGPEQWAMPSASLAGNEGTGGAGPHGFSPAPSHATHIDRPVNTAVDVSSAKGATARRTRPVIRSCPHCPREFTTLLRFGSKWPCSRRSALQPLPRAAGGAEAVWMRELWVQHDVQGGPGTAPEGLPEARGTHSSWDLISDHARRPRVY</sequence>